<evidence type="ECO:0000256" key="5">
    <source>
        <dbReference type="ARBA" id="ARBA00023002"/>
    </source>
</evidence>
<dbReference type="SUPFAM" id="SSF51905">
    <property type="entry name" value="FAD/NAD(P)-binding domain"/>
    <property type="match status" value="1"/>
</dbReference>
<comment type="cofactor">
    <cofactor evidence="1">
        <name>FAD</name>
        <dbReference type="ChEBI" id="CHEBI:57692"/>
    </cofactor>
</comment>
<evidence type="ECO:0000259" key="6">
    <source>
        <dbReference type="Pfam" id="PF01266"/>
    </source>
</evidence>
<dbReference type="AlphaFoldDB" id="A0A0D1WEF4"/>
<feature type="domain" description="FAD dependent oxidoreductase" evidence="6">
    <location>
        <begin position="9"/>
        <end position="390"/>
    </location>
</feature>
<dbReference type="InterPro" id="IPR045170">
    <property type="entry name" value="MTOX"/>
</dbReference>
<protein>
    <recommendedName>
        <fullName evidence="6">FAD dependent oxidoreductase domain-containing protein</fullName>
    </recommendedName>
</protein>
<dbReference type="GO" id="GO:0008115">
    <property type="term" value="F:sarcosine oxidase activity"/>
    <property type="evidence" value="ECO:0007669"/>
    <property type="project" value="TreeGrafter"/>
</dbReference>
<evidence type="ECO:0000256" key="3">
    <source>
        <dbReference type="ARBA" id="ARBA00022630"/>
    </source>
</evidence>
<name>A0A0D1WEF4_9EURO</name>
<dbReference type="Gene3D" id="3.30.9.10">
    <property type="entry name" value="D-Amino Acid Oxidase, subunit A, domain 2"/>
    <property type="match status" value="1"/>
</dbReference>
<dbReference type="OrthoDB" id="2219495at2759"/>
<dbReference type="EMBL" id="KN846951">
    <property type="protein sequence ID" value="KIV87185.1"/>
    <property type="molecule type" value="Genomic_DNA"/>
</dbReference>
<evidence type="ECO:0000256" key="4">
    <source>
        <dbReference type="ARBA" id="ARBA00022827"/>
    </source>
</evidence>
<evidence type="ECO:0000313" key="7">
    <source>
        <dbReference type="EMBL" id="KIV87185.1"/>
    </source>
</evidence>
<proteinExistence type="inferred from homology"/>
<sequence length="443" mass="49156">MPLDKSESVAIIGAGAWGLSTALHLIDAGYSNVTVFDQASEIPSQYSGAYDLNKIVRAEYEDDFYTELALKAINRWKTPLWGSNFHQAGYVLATSNAAPEKAVNHLQTALLSVKDHPIFAPGIVPLHGHDDFQKIYWQFSGPMTGFRGYFNRLAGYAHSSNTMADIHKHLAGRGVRFVFGPVEGKVGKLLYNITKDPAQQRCTGVQVQSGKSYQARRTILCAGAWAATLVPDIGSFVDAKCWSVAHVKLTQQECDYLRGIPVLNVRDLGFFFEPDPTTKLFKLCPLGAGYVNSNKGKGTSLPPSESLTAPKNYIPASDEEKLRRLLRETLPWMADRPFVEQKMCWFADTSDSEYCVDFVPNSGDSLVVLTGDSGHGFKMMPIVGEWVVKLLADGKQDLPRWRWKQSEGKGGKEWGDDVSWRIGTTKQIGEVIEEQNRMAKARL</sequence>
<dbReference type="GO" id="GO:0051698">
    <property type="term" value="F:saccharopine oxidase activity"/>
    <property type="evidence" value="ECO:0007669"/>
    <property type="project" value="TreeGrafter"/>
</dbReference>
<evidence type="ECO:0000256" key="2">
    <source>
        <dbReference type="ARBA" id="ARBA00010989"/>
    </source>
</evidence>
<dbReference type="Proteomes" id="UP000053599">
    <property type="component" value="Unassembled WGS sequence"/>
</dbReference>
<dbReference type="InterPro" id="IPR036188">
    <property type="entry name" value="FAD/NAD-bd_sf"/>
</dbReference>
<comment type="similarity">
    <text evidence="2">Belongs to the MSOX/MTOX family.</text>
</comment>
<dbReference type="GO" id="GO:0050660">
    <property type="term" value="F:flavin adenine dinucleotide binding"/>
    <property type="evidence" value="ECO:0007669"/>
    <property type="project" value="InterPro"/>
</dbReference>
<gene>
    <name evidence="7" type="ORF">PV11_02750</name>
</gene>
<dbReference type="PANTHER" id="PTHR10961:SF26">
    <property type="entry name" value="L-SACCHAROPINE OXIDASE"/>
    <property type="match status" value="1"/>
</dbReference>
<evidence type="ECO:0000313" key="8">
    <source>
        <dbReference type="Proteomes" id="UP000053599"/>
    </source>
</evidence>
<dbReference type="Gene3D" id="3.50.50.60">
    <property type="entry name" value="FAD/NAD(P)-binding domain"/>
    <property type="match status" value="1"/>
</dbReference>
<dbReference type="Pfam" id="PF01266">
    <property type="entry name" value="DAO"/>
    <property type="match status" value="1"/>
</dbReference>
<dbReference type="HOGENOM" id="CLU_007884_0_2_1"/>
<dbReference type="PANTHER" id="PTHR10961">
    <property type="entry name" value="PEROXISOMAL SARCOSINE OXIDASE"/>
    <property type="match status" value="1"/>
</dbReference>
<dbReference type="STRING" id="1016849.A0A0D1WEF4"/>
<keyword evidence="3" id="KW-0285">Flavoprotein</keyword>
<accession>A0A0D1WEF4</accession>
<dbReference type="InterPro" id="IPR006076">
    <property type="entry name" value="FAD-dep_OxRdtase"/>
</dbReference>
<evidence type="ECO:0000256" key="1">
    <source>
        <dbReference type="ARBA" id="ARBA00001974"/>
    </source>
</evidence>
<keyword evidence="4" id="KW-0274">FAD</keyword>
<organism evidence="7 8">
    <name type="scientific">Exophiala sideris</name>
    <dbReference type="NCBI Taxonomy" id="1016849"/>
    <lineage>
        <taxon>Eukaryota</taxon>
        <taxon>Fungi</taxon>
        <taxon>Dikarya</taxon>
        <taxon>Ascomycota</taxon>
        <taxon>Pezizomycotina</taxon>
        <taxon>Eurotiomycetes</taxon>
        <taxon>Chaetothyriomycetidae</taxon>
        <taxon>Chaetothyriales</taxon>
        <taxon>Herpotrichiellaceae</taxon>
        <taxon>Exophiala</taxon>
    </lineage>
</organism>
<reference evidence="7 8" key="1">
    <citation type="submission" date="2015-01" db="EMBL/GenBank/DDBJ databases">
        <title>The Genome Sequence of Exophiala sideris CBS121828.</title>
        <authorList>
            <consortium name="The Broad Institute Genomics Platform"/>
            <person name="Cuomo C."/>
            <person name="de Hoog S."/>
            <person name="Gorbushina A."/>
            <person name="Stielow B."/>
            <person name="Teixiera M."/>
            <person name="Abouelleil A."/>
            <person name="Chapman S.B."/>
            <person name="Priest M."/>
            <person name="Young S.K."/>
            <person name="Wortman J."/>
            <person name="Nusbaum C."/>
            <person name="Birren B."/>
        </authorList>
    </citation>
    <scope>NUCLEOTIDE SEQUENCE [LARGE SCALE GENOMIC DNA]</scope>
    <source>
        <strain evidence="7 8">CBS 121828</strain>
    </source>
</reference>
<keyword evidence="5" id="KW-0560">Oxidoreductase</keyword>